<dbReference type="Proteomes" id="UP000636800">
    <property type="component" value="Chromosome 1"/>
</dbReference>
<feature type="transmembrane region" description="Helical" evidence="1">
    <location>
        <begin position="219"/>
        <end position="248"/>
    </location>
</feature>
<feature type="transmembrane region" description="Helical" evidence="1">
    <location>
        <begin position="34"/>
        <end position="56"/>
    </location>
</feature>
<gene>
    <name evidence="2" type="ORF">HPP92_001238</name>
</gene>
<evidence type="ECO:0000256" key="1">
    <source>
        <dbReference type="SAM" id="Phobius"/>
    </source>
</evidence>
<protein>
    <submittedName>
        <fullName evidence="2">Uncharacterized protein</fullName>
    </submittedName>
</protein>
<dbReference type="PANTHER" id="PTHR37172:SF3">
    <property type="entry name" value="TRANSMEMBRANE PROTEIN"/>
    <property type="match status" value="1"/>
</dbReference>
<comment type="caution">
    <text evidence="2">The sequence shown here is derived from an EMBL/GenBank/DDBJ whole genome shotgun (WGS) entry which is preliminary data.</text>
</comment>
<accession>A0A835S3T4</accession>
<keyword evidence="1" id="KW-0812">Transmembrane</keyword>
<evidence type="ECO:0000313" key="2">
    <source>
        <dbReference type="EMBL" id="KAG0496547.1"/>
    </source>
</evidence>
<keyword evidence="1" id="KW-1133">Transmembrane helix</keyword>
<proteinExistence type="predicted"/>
<dbReference type="PANTHER" id="PTHR37172">
    <property type="entry name" value="TRANSMEMBRANE PROTEIN"/>
    <property type="match status" value="1"/>
</dbReference>
<evidence type="ECO:0000313" key="3">
    <source>
        <dbReference type="Proteomes" id="UP000636800"/>
    </source>
</evidence>
<dbReference type="AlphaFoldDB" id="A0A835S3T4"/>
<sequence length="278" mass="31603">MPWLSQMKGESEMGQRKQTHEGILLFFNLVKQSFHALSLTLLSLLLPLSFLLLARLASPPPSSTPTSIILYILITFLTLNTLLSAITGHRFGIRPLLAIAWAFLCLFQACITLGIEATIQDGFKPLEDGSQTIHEKWMKRSFLVIGIYDITMLWRRMFVKPVVDDTVFGDAMEEKMIEKFVISAAFGGLWLWLLRQELEPLVLAAGRGGLRKAVTWSGFHLWLVSFATVLIGTVRVAQVLFWFACILLKFSHFRVEKQHDFPLTENIDLQCCHLTKNH</sequence>
<organism evidence="2 3">
    <name type="scientific">Vanilla planifolia</name>
    <name type="common">Vanilla</name>
    <dbReference type="NCBI Taxonomy" id="51239"/>
    <lineage>
        <taxon>Eukaryota</taxon>
        <taxon>Viridiplantae</taxon>
        <taxon>Streptophyta</taxon>
        <taxon>Embryophyta</taxon>
        <taxon>Tracheophyta</taxon>
        <taxon>Spermatophyta</taxon>
        <taxon>Magnoliopsida</taxon>
        <taxon>Liliopsida</taxon>
        <taxon>Asparagales</taxon>
        <taxon>Orchidaceae</taxon>
        <taxon>Vanilloideae</taxon>
        <taxon>Vanilleae</taxon>
        <taxon>Vanilla</taxon>
    </lineage>
</organism>
<keyword evidence="3" id="KW-1185">Reference proteome</keyword>
<feature type="transmembrane region" description="Helical" evidence="1">
    <location>
        <begin position="68"/>
        <end position="86"/>
    </location>
</feature>
<name>A0A835S3T4_VANPL</name>
<feature type="transmembrane region" description="Helical" evidence="1">
    <location>
        <begin position="137"/>
        <end position="155"/>
    </location>
</feature>
<keyword evidence="1" id="KW-0472">Membrane</keyword>
<reference evidence="2 3" key="1">
    <citation type="journal article" date="2020" name="Nat. Food">
        <title>A phased Vanilla planifolia genome enables genetic improvement of flavour and production.</title>
        <authorList>
            <person name="Hasing T."/>
            <person name="Tang H."/>
            <person name="Brym M."/>
            <person name="Khazi F."/>
            <person name="Huang T."/>
            <person name="Chambers A.H."/>
        </authorList>
    </citation>
    <scope>NUCLEOTIDE SEQUENCE [LARGE SCALE GENOMIC DNA]</scope>
    <source>
        <tissue evidence="2">Leaf</tissue>
    </source>
</reference>
<dbReference type="EMBL" id="JADCNL010000001">
    <property type="protein sequence ID" value="KAG0496547.1"/>
    <property type="molecule type" value="Genomic_DNA"/>
</dbReference>
<feature type="transmembrane region" description="Helical" evidence="1">
    <location>
        <begin position="98"/>
        <end position="117"/>
    </location>
</feature>
<dbReference type="OrthoDB" id="1924787at2759"/>